<reference evidence="4 5" key="1">
    <citation type="submission" date="2019-07" db="EMBL/GenBank/DDBJ databases">
        <title>Quadrisphaera sp. strain DD2A genome sequencing and assembly.</title>
        <authorList>
            <person name="Kim I."/>
        </authorList>
    </citation>
    <scope>NUCLEOTIDE SEQUENCE [LARGE SCALE GENOMIC DNA]</scope>
    <source>
        <strain evidence="4 5">DD2A</strain>
    </source>
</reference>
<sequence length="209" mass="21099">MPGGGHRAALAAGTGTLLVGVAALGVARRRDGWSGPADRVTLLRTVLGGGVATLVALDLLRGELGSSWPVVLLAAPALALDAVDGAVARRTRTASAAGARLDMEVDAALIAVLCLPSAAVVGWWVLAIGGMRYAWVAVGAVWPPLRGQLAPLFSRKLVAAVQGVVLAAVAVPGLPQPLAVVLAAGALASLAWSFGRDGLTLVREDRCRG</sequence>
<evidence type="ECO:0000313" key="4">
    <source>
        <dbReference type="EMBL" id="TXR52509.1"/>
    </source>
</evidence>
<name>A0A5C8Z5E6_9ACTN</name>
<dbReference type="GO" id="GO:0016780">
    <property type="term" value="F:phosphotransferase activity, for other substituted phosphate groups"/>
    <property type="evidence" value="ECO:0007669"/>
    <property type="project" value="InterPro"/>
</dbReference>
<keyword evidence="1 2" id="KW-0808">Transferase</keyword>
<gene>
    <name evidence="4" type="ORF">FMM08_19825</name>
</gene>
<feature type="transmembrane region" description="Helical" evidence="3">
    <location>
        <begin position="66"/>
        <end position="87"/>
    </location>
</feature>
<feature type="transmembrane region" description="Helical" evidence="3">
    <location>
        <begin position="108"/>
        <end position="133"/>
    </location>
</feature>
<comment type="caution">
    <text evidence="4">The sequence shown here is derived from an EMBL/GenBank/DDBJ whole genome shotgun (WGS) entry which is preliminary data.</text>
</comment>
<dbReference type="PROSITE" id="PS00379">
    <property type="entry name" value="CDP_ALCOHOL_P_TRANSF"/>
    <property type="match status" value="1"/>
</dbReference>
<keyword evidence="5" id="KW-1185">Reference proteome</keyword>
<keyword evidence="3" id="KW-1133">Transmembrane helix</keyword>
<feature type="transmembrane region" description="Helical" evidence="3">
    <location>
        <begin position="6"/>
        <end position="27"/>
    </location>
</feature>
<proteinExistence type="inferred from homology"/>
<dbReference type="Proteomes" id="UP000321234">
    <property type="component" value="Unassembled WGS sequence"/>
</dbReference>
<accession>A0A5C8Z5E6</accession>
<dbReference type="AlphaFoldDB" id="A0A5C8Z5E6"/>
<dbReference type="EMBL" id="VKAC01000014">
    <property type="protein sequence ID" value="TXR52509.1"/>
    <property type="molecule type" value="Genomic_DNA"/>
</dbReference>
<dbReference type="Pfam" id="PF01066">
    <property type="entry name" value="CDP-OH_P_transf"/>
    <property type="match status" value="1"/>
</dbReference>
<feature type="transmembrane region" description="Helical" evidence="3">
    <location>
        <begin position="178"/>
        <end position="195"/>
    </location>
</feature>
<evidence type="ECO:0000256" key="2">
    <source>
        <dbReference type="RuleBase" id="RU003750"/>
    </source>
</evidence>
<organism evidence="4 5">
    <name type="scientific">Quadrisphaera setariae</name>
    <dbReference type="NCBI Taxonomy" id="2593304"/>
    <lineage>
        <taxon>Bacteria</taxon>
        <taxon>Bacillati</taxon>
        <taxon>Actinomycetota</taxon>
        <taxon>Actinomycetes</taxon>
        <taxon>Kineosporiales</taxon>
        <taxon>Kineosporiaceae</taxon>
        <taxon>Quadrisphaera</taxon>
    </lineage>
</organism>
<dbReference type="GO" id="GO:0016020">
    <property type="term" value="C:membrane"/>
    <property type="evidence" value="ECO:0007669"/>
    <property type="project" value="InterPro"/>
</dbReference>
<evidence type="ECO:0000256" key="1">
    <source>
        <dbReference type="ARBA" id="ARBA00022679"/>
    </source>
</evidence>
<comment type="similarity">
    <text evidence="2">Belongs to the CDP-alcohol phosphatidyltransferase class-I family.</text>
</comment>
<dbReference type="InterPro" id="IPR043130">
    <property type="entry name" value="CDP-OH_PTrfase_TM_dom"/>
</dbReference>
<evidence type="ECO:0000313" key="5">
    <source>
        <dbReference type="Proteomes" id="UP000321234"/>
    </source>
</evidence>
<dbReference type="InterPro" id="IPR048254">
    <property type="entry name" value="CDP_ALCOHOL_P_TRANSF_CS"/>
</dbReference>
<feature type="transmembrane region" description="Helical" evidence="3">
    <location>
        <begin position="39"/>
        <end position="60"/>
    </location>
</feature>
<dbReference type="GO" id="GO:0008654">
    <property type="term" value="P:phospholipid biosynthetic process"/>
    <property type="evidence" value="ECO:0007669"/>
    <property type="project" value="InterPro"/>
</dbReference>
<dbReference type="OrthoDB" id="9782011at2"/>
<keyword evidence="3" id="KW-0812">Transmembrane</keyword>
<dbReference type="InterPro" id="IPR000462">
    <property type="entry name" value="CDP-OH_P_trans"/>
</dbReference>
<dbReference type="Gene3D" id="1.20.120.1760">
    <property type="match status" value="1"/>
</dbReference>
<protein>
    <submittedName>
        <fullName evidence="4">CDP-alcohol phosphatidyltransferase family protein</fullName>
    </submittedName>
</protein>
<evidence type="ECO:0000256" key="3">
    <source>
        <dbReference type="SAM" id="Phobius"/>
    </source>
</evidence>
<keyword evidence="3" id="KW-0472">Membrane</keyword>